<dbReference type="AlphaFoldDB" id="A0A3B0WLX6"/>
<feature type="compositionally biased region" description="Basic and acidic residues" evidence="2">
    <location>
        <begin position="16"/>
        <end position="33"/>
    </location>
</feature>
<gene>
    <name evidence="4" type="ORF">MNBD_GAMMA07-2670</name>
</gene>
<feature type="region of interest" description="Disordered" evidence="2">
    <location>
        <begin position="73"/>
        <end position="94"/>
    </location>
</feature>
<feature type="coiled-coil region" evidence="1">
    <location>
        <begin position="133"/>
        <end position="191"/>
    </location>
</feature>
<feature type="region of interest" description="Disordered" evidence="2">
    <location>
        <begin position="1"/>
        <end position="56"/>
    </location>
</feature>
<keyword evidence="3" id="KW-0812">Transmembrane</keyword>
<feature type="compositionally biased region" description="Acidic residues" evidence="2">
    <location>
        <begin position="34"/>
        <end position="43"/>
    </location>
</feature>
<keyword evidence="3" id="KW-1133">Transmembrane helix</keyword>
<proteinExistence type="predicted"/>
<dbReference type="PANTHER" id="PTHR38043:SF1">
    <property type="entry name" value="PROTEIN HEMX"/>
    <property type="match status" value="1"/>
</dbReference>
<evidence type="ECO:0008006" key="5">
    <source>
        <dbReference type="Google" id="ProtNLM"/>
    </source>
</evidence>
<evidence type="ECO:0000256" key="1">
    <source>
        <dbReference type="SAM" id="Coils"/>
    </source>
</evidence>
<accession>A0A3B0WLX6</accession>
<reference evidence="4" key="1">
    <citation type="submission" date="2018-06" db="EMBL/GenBank/DDBJ databases">
        <authorList>
            <person name="Zhirakovskaya E."/>
        </authorList>
    </citation>
    <scope>NUCLEOTIDE SEQUENCE</scope>
</reference>
<dbReference type="EMBL" id="UOFF01000294">
    <property type="protein sequence ID" value="VAW56885.1"/>
    <property type="molecule type" value="Genomic_DNA"/>
</dbReference>
<feature type="transmembrane region" description="Helical" evidence="3">
    <location>
        <begin position="104"/>
        <end position="126"/>
    </location>
</feature>
<sequence length="486" mass="54155">MSKEEAISADESITIVDEKDQNDSESSQLKEVEENAAEQEIENETSSASVDTNEQLDEDISGIYVQEDTVKDEMPSGDVDQIPTEKTSKETGVTEKTSKGSFGIIFMFFLIFVVGGAGSAGAYYFWQQQQKQVSALNKQVGSMRRQADVLELQAGKIQKQSNEIDSQSSLISRQQQSISSLQSQLEQARKTFKNGVQLSSENAAQIKGLDDKIKQAENISQKAIDVVNRNQRDWALAEINYLLRMAHQRVAVAKDIDSAIAALKGADERIEQLGDLSLFKVRKQLASDIGALSAAHKADINGMALVLDQAIVSIKSLPFITAKEEIKGLLVEQDISPINTDEISDGEALVVEEQTIIERIVETVKKWGKVKIHQRSVITANSAEEQSNVEQMLRMHLLAARLAALQFEQKQFVYELNQAEELLAFNYDRNDNRIQQLQKVLTDYTSLQLNPELPDLTEAWTLLQTEMKKAKAAMSVINAEQKKTEL</sequence>
<name>A0A3B0WLX6_9ZZZZ</name>
<dbReference type="InterPro" id="IPR007470">
    <property type="entry name" value="HemX"/>
</dbReference>
<evidence type="ECO:0000256" key="2">
    <source>
        <dbReference type="SAM" id="MobiDB-lite"/>
    </source>
</evidence>
<protein>
    <recommendedName>
        <fullName evidence="5">Homolog of E. coli HemX protein</fullName>
    </recommendedName>
</protein>
<keyword evidence="1" id="KW-0175">Coiled coil</keyword>
<evidence type="ECO:0000256" key="3">
    <source>
        <dbReference type="SAM" id="Phobius"/>
    </source>
</evidence>
<dbReference type="Pfam" id="PF04375">
    <property type="entry name" value="HemX"/>
    <property type="match status" value="1"/>
</dbReference>
<evidence type="ECO:0000313" key="4">
    <source>
        <dbReference type="EMBL" id="VAW56885.1"/>
    </source>
</evidence>
<keyword evidence="3" id="KW-0472">Membrane</keyword>
<dbReference type="PANTHER" id="PTHR38043">
    <property type="entry name" value="PROTEIN HEMX"/>
    <property type="match status" value="1"/>
</dbReference>
<organism evidence="4">
    <name type="scientific">hydrothermal vent metagenome</name>
    <dbReference type="NCBI Taxonomy" id="652676"/>
    <lineage>
        <taxon>unclassified sequences</taxon>
        <taxon>metagenomes</taxon>
        <taxon>ecological metagenomes</taxon>
    </lineage>
</organism>